<evidence type="ECO:0000313" key="1">
    <source>
        <dbReference type="EMBL" id="PNR46289.1"/>
    </source>
</evidence>
<dbReference type="InParanoid" id="A0A2K1JXQ0"/>
<dbReference type="EnsemblPlants" id="Pp3c10_4299V3.1">
    <property type="protein sequence ID" value="PAC:32900559.CDS.1"/>
    <property type="gene ID" value="Pp3c10_4299"/>
</dbReference>
<proteinExistence type="predicted"/>
<organism evidence="1">
    <name type="scientific">Physcomitrium patens</name>
    <name type="common">Spreading-leaved earth moss</name>
    <name type="synonym">Physcomitrella patens</name>
    <dbReference type="NCBI Taxonomy" id="3218"/>
    <lineage>
        <taxon>Eukaryota</taxon>
        <taxon>Viridiplantae</taxon>
        <taxon>Streptophyta</taxon>
        <taxon>Embryophyta</taxon>
        <taxon>Bryophyta</taxon>
        <taxon>Bryophytina</taxon>
        <taxon>Bryopsida</taxon>
        <taxon>Funariidae</taxon>
        <taxon>Funariales</taxon>
        <taxon>Funariaceae</taxon>
        <taxon>Physcomitrium</taxon>
    </lineage>
</organism>
<protein>
    <submittedName>
        <fullName evidence="1 2">Uncharacterized protein</fullName>
    </submittedName>
</protein>
<dbReference type="Gramene" id="Pp3c10_4299V3.1">
    <property type="protein sequence ID" value="PAC:32900559.CDS.1"/>
    <property type="gene ID" value="Pp3c10_4299"/>
</dbReference>
<dbReference type="Proteomes" id="UP000006727">
    <property type="component" value="Chromosome 10"/>
</dbReference>
<sequence length="127" mass="14344">MASSIHPRHAIFDFNPSTSFSDSKNNPENNISPGRFAVASLERRLSLLEDLHDWSPPYLACSVRRDACRTPQLCTFETLFHDAPDLCDFLAPSFQLRSRRRPPPPSTLQSGTPAQSLKYPQIASPFW</sequence>
<accession>A0A2K1JXQ0</accession>
<dbReference type="AlphaFoldDB" id="A0A2K1JXQ0"/>
<evidence type="ECO:0000313" key="3">
    <source>
        <dbReference type="Proteomes" id="UP000006727"/>
    </source>
</evidence>
<keyword evidence="3" id="KW-1185">Reference proteome</keyword>
<gene>
    <name evidence="1" type="ORF">PHYPA_013408</name>
</gene>
<dbReference type="EMBL" id="ABEU02000010">
    <property type="protein sequence ID" value="PNR46289.1"/>
    <property type="molecule type" value="Genomic_DNA"/>
</dbReference>
<name>A0A2K1JXQ0_PHYPA</name>
<evidence type="ECO:0000313" key="2">
    <source>
        <dbReference type="EnsemblPlants" id="PAC:32900559.CDS.1"/>
    </source>
</evidence>
<reference evidence="1 3" key="2">
    <citation type="journal article" date="2018" name="Plant J.">
        <title>The Physcomitrella patens chromosome-scale assembly reveals moss genome structure and evolution.</title>
        <authorList>
            <person name="Lang D."/>
            <person name="Ullrich K.K."/>
            <person name="Murat F."/>
            <person name="Fuchs J."/>
            <person name="Jenkins J."/>
            <person name="Haas F.B."/>
            <person name="Piednoel M."/>
            <person name="Gundlach H."/>
            <person name="Van Bel M."/>
            <person name="Meyberg R."/>
            <person name="Vives C."/>
            <person name="Morata J."/>
            <person name="Symeonidi A."/>
            <person name="Hiss M."/>
            <person name="Muchero W."/>
            <person name="Kamisugi Y."/>
            <person name="Saleh O."/>
            <person name="Blanc G."/>
            <person name="Decker E.L."/>
            <person name="van Gessel N."/>
            <person name="Grimwood J."/>
            <person name="Hayes R.D."/>
            <person name="Graham S.W."/>
            <person name="Gunter L.E."/>
            <person name="McDaniel S.F."/>
            <person name="Hoernstein S.N.W."/>
            <person name="Larsson A."/>
            <person name="Li F.W."/>
            <person name="Perroud P.F."/>
            <person name="Phillips J."/>
            <person name="Ranjan P."/>
            <person name="Rokshar D.S."/>
            <person name="Rothfels C.J."/>
            <person name="Schneider L."/>
            <person name="Shu S."/>
            <person name="Stevenson D.W."/>
            <person name="Thummler F."/>
            <person name="Tillich M."/>
            <person name="Villarreal Aguilar J.C."/>
            <person name="Widiez T."/>
            <person name="Wong G.K."/>
            <person name="Wymore A."/>
            <person name="Zhang Y."/>
            <person name="Zimmer A.D."/>
            <person name="Quatrano R.S."/>
            <person name="Mayer K.F.X."/>
            <person name="Goodstein D."/>
            <person name="Casacuberta J.M."/>
            <person name="Vandepoele K."/>
            <person name="Reski R."/>
            <person name="Cuming A.C."/>
            <person name="Tuskan G.A."/>
            <person name="Maumus F."/>
            <person name="Salse J."/>
            <person name="Schmutz J."/>
            <person name="Rensing S.A."/>
        </authorList>
    </citation>
    <scope>NUCLEOTIDE SEQUENCE [LARGE SCALE GENOMIC DNA]</scope>
    <source>
        <strain evidence="2 3">cv. Gransden 2004</strain>
    </source>
</reference>
<reference evidence="1 3" key="1">
    <citation type="journal article" date="2008" name="Science">
        <title>The Physcomitrella genome reveals evolutionary insights into the conquest of land by plants.</title>
        <authorList>
            <person name="Rensing S."/>
            <person name="Lang D."/>
            <person name="Zimmer A."/>
            <person name="Terry A."/>
            <person name="Salamov A."/>
            <person name="Shapiro H."/>
            <person name="Nishiyama T."/>
            <person name="Perroud P.-F."/>
            <person name="Lindquist E."/>
            <person name="Kamisugi Y."/>
            <person name="Tanahashi T."/>
            <person name="Sakakibara K."/>
            <person name="Fujita T."/>
            <person name="Oishi K."/>
            <person name="Shin-I T."/>
            <person name="Kuroki Y."/>
            <person name="Toyoda A."/>
            <person name="Suzuki Y."/>
            <person name="Hashimoto A."/>
            <person name="Yamaguchi K."/>
            <person name="Sugano A."/>
            <person name="Kohara Y."/>
            <person name="Fujiyama A."/>
            <person name="Anterola A."/>
            <person name="Aoki S."/>
            <person name="Ashton N."/>
            <person name="Barbazuk W.B."/>
            <person name="Barker E."/>
            <person name="Bennetzen J."/>
            <person name="Bezanilla M."/>
            <person name="Blankenship R."/>
            <person name="Cho S.H."/>
            <person name="Dutcher S."/>
            <person name="Estelle M."/>
            <person name="Fawcett J.A."/>
            <person name="Gundlach H."/>
            <person name="Hanada K."/>
            <person name="Heyl A."/>
            <person name="Hicks K.A."/>
            <person name="Hugh J."/>
            <person name="Lohr M."/>
            <person name="Mayer K."/>
            <person name="Melkozernov A."/>
            <person name="Murata T."/>
            <person name="Nelson D."/>
            <person name="Pils B."/>
            <person name="Prigge M."/>
            <person name="Reiss B."/>
            <person name="Renner T."/>
            <person name="Rombauts S."/>
            <person name="Rushton P."/>
            <person name="Sanderfoot A."/>
            <person name="Schween G."/>
            <person name="Shiu S.-H."/>
            <person name="Stueber K."/>
            <person name="Theodoulou F.L."/>
            <person name="Tu H."/>
            <person name="Van de Peer Y."/>
            <person name="Verrier P.J."/>
            <person name="Waters E."/>
            <person name="Wood A."/>
            <person name="Yang L."/>
            <person name="Cove D."/>
            <person name="Cuming A."/>
            <person name="Hasebe M."/>
            <person name="Lucas S."/>
            <person name="Mishler D.B."/>
            <person name="Reski R."/>
            <person name="Grigoriev I."/>
            <person name="Quatrano R.S."/>
            <person name="Boore J.L."/>
        </authorList>
    </citation>
    <scope>NUCLEOTIDE SEQUENCE [LARGE SCALE GENOMIC DNA]</scope>
    <source>
        <strain evidence="2 3">cv. Gransden 2004</strain>
    </source>
</reference>
<reference evidence="2" key="3">
    <citation type="submission" date="2020-12" db="UniProtKB">
        <authorList>
            <consortium name="EnsemblPlants"/>
        </authorList>
    </citation>
    <scope>IDENTIFICATION</scope>
</reference>